<sequence>MANKMVLYKLVVLGDGGVGKTALTIQLCLQHFVETYDPTIEDSYRKQVVIDGQACMLEVLDTAGQEEYTALRDQWIRDGEGFVLVYSISSRSSFSRIKRFHHQIQRVKESTASSPSYPGSPIAAANSQAPVPVMLVGNKSDRVTEREVSTQEGHALARELGCEFVEASAKNCINVEKAFYDVVRILRRQRQQASRPLPPAGGNRRPAGGEGGSRRTDSERYRRNKSNRCVIL</sequence>
<name>A0ABP0BZK7_9PEZI</name>
<dbReference type="PANTHER" id="PTHR24070">
    <property type="entry name" value="RAS, DI-RAS, AND RHEB FAMILY MEMBERS OF SMALL GTPASE SUPERFAMILY"/>
    <property type="match status" value="1"/>
</dbReference>
<evidence type="ECO:0000256" key="1">
    <source>
        <dbReference type="ARBA" id="ARBA00022741"/>
    </source>
</evidence>
<dbReference type="NCBIfam" id="TIGR00231">
    <property type="entry name" value="small_GTP"/>
    <property type="match status" value="1"/>
</dbReference>
<evidence type="ECO:0000256" key="2">
    <source>
        <dbReference type="ARBA" id="ARBA00023134"/>
    </source>
</evidence>
<dbReference type="PROSITE" id="PS51419">
    <property type="entry name" value="RAB"/>
    <property type="match status" value="1"/>
</dbReference>
<evidence type="ECO:0000313" key="5">
    <source>
        <dbReference type="Proteomes" id="UP001642482"/>
    </source>
</evidence>
<keyword evidence="1" id="KW-0547">Nucleotide-binding</keyword>
<dbReference type="Gene3D" id="3.40.50.300">
    <property type="entry name" value="P-loop containing nucleotide triphosphate hydrolases"/>
    <property type="match status" value="1"/>
</dbReference>
<dbReference type="InterPro" id="IPR020849">
    <property type="entry name" value="Small_GTPase_Ras-type"/>
</dbReference>
<dbReference type="PROSITE" id="PS51420">
    <property type="entry name" value="RHO"/>
    <property type="match status" value="1"/>
</dbReference>
<dbReference type="SMART" id="SM00174">
    <property type="entry name" value="RHO"/>
    <property type="match status" value="1"/>
</dbReference>
<dbReference type="SMART" id="SM00176">
    <property type="entry name" value="RAN"/>
    <property type="match status" value="1"/>
</dbReference>
<dbReference type="InterPro" id="IPR005225">
    <property type="entry name" value="Small_GTP-bd"/>
</dbReference>
<dbReference type="InterPro" id="IPR027417">
    <property type="entry name" value="P-loop_NTPase"/>
</dbReference>
<evidence type="ECO:0000256" key="3">
    <source>
        <dbReference type="SAM" id="MobiDB-lite"/>
    </source>
</evidence>
<accession>A0ABP0BZK7</accession>
<evidence type="ECO:0000313" key="4">
    <source>
        <dbReference type="EMBL" id="CAK7225145.1"/>
    </source>
</evidence>
<dbReference type="PROSITE" id="PS51421">
    <property type="entry name" value="RAS"/>
    <property type="match status" value="1"/>
</dbReference>
<feature type="region of interest" description="Disordered" evidence="3">
    <location>
        <begin position="190"/>
        <end position="226"/>
    </location>
</feature>
<feature type="compositionally biased region" description="Basic and acidic residues" evidence="3">
    <location>
        <begin position="212"/>
        <end position="221"/>
    </location>
</feature>
<dbReference type="SUPFAM" id="SSF52540">
    <property type="entry name" value="P-loop containing nucleoside triphosphate hydrolases"/>
    <property type="match status" value="1"/>
</dbReference>
<organism evidence="4 5">
    <name type="scientific">Sporothrix eucalyptigena</name>
    <dbReference type="NCBI Taxonomy" id="1812306"/>
    <lineage>
        <taxon>Eukaryota</taxon>
        <taxon>Fungi</taxon>
        <taxon>Dikarya</taxon>
        <taxon>Ascomycota</taxon>
        <taxon>Pezizomycotina</taxon>
        <taxon>Sordariomycetes</taxon>
        <taxon>Sordariomycetidae</taxon>
        <taxon>Ophiostomatales</taxon>
        <taxon>Ophiostomataceae</taxon>
        <taxon>Sporothrix</taxon>
    </lineage>
</organism>
<dbReference type="Pfam" id="PF00071">
    <property type="entry name" value="Ras"/>
    <property type="match status" value="1"/>
</dbReference>
<dbReference type="EMBL" id="CAWUHD010000058">
    <property type="protein sequence ID" value="CAK7225145.1"/>
    <property type="molecule type" value="Genomic_DNA"/>
</dbReference>
<dbReference type="PRINTS" id="PR00449">
    <property type="entry name" value="RASTRNSFRMNG"/>
</dbReference>
<comment type="caution">
    <text evidence="4">The sequence shown here is derived from an EMBL/GenBank/DDBJ whole genome shotgun (WGS) entry which is preliminary data.</text>
</comment>
<protein>
    <submittedName>
        <fullName evidence="4">RAS2 protein</fullName>
    </submittedName>
</protein>
<dbReference type="SMART" id="SM00175">
    <property type="entry name" value="RAB"/>
    <property type="match status" value="1"/>
</dbReference>
<keyword evidence="5" id="KW-1185">Reference proteome</keyword>
<dbReference type="InterPro" id="IPR001806">
    <property type="entry name" value="Small_GTPase"/>
</dbReference>
<dbReference type="Proteomes" id="UP001642482">
    <property type="component" value="Unassembled WGS sequence"/>
</dbReference>
<keyword evidence="2" id="KW-0342">GTP-binding</keyword>
<proteinExistence type="predicted"/>
<reference evidence="4 5" key="1">
    <citation type="submission" date="2024-01" db="EMBL/GenBank/DDBJ databases">
        <authorList>
            <person name="Allen C."/>
            <person name="Tagirdzhanova G."/>
        </authorList>
    </citation>
    <scope>NUCLEOTIDE SEQUENCE [LARGE SCALE GENOMIC DNA]</scope>
</reference>
<dbReference type="SMART" id="SM00173">
    <property type="entry name" value="RAS"/>
    <property type="match status" value="1"/>
</dbReference>
<gene>
    <name evidence="4" type="primary">ras2</name>
    <name evidence="4" type="ORF">SEUCBS140593_005804</name>
</gene>